<keyword evidence="1" id="KW-0614">Plasmid</keyword>
<dbReference type="KEGG" id="tsh:Tsac_2811"/>
<protein>
    <submittedName>
        <fullName evidence="1">Uncharacterized protein</fullName>
    </submittedName>
</protein>
<evidence type="ECO:0000313" key="2">
    <source>
        <dbReference type="Proteomes" id="UP000006178"/>
    </source>
</evidence>
<dbReference type="RefSeq" id="WP_014759629.1">
    <property type="nucleotide sequence ID" value="NC_017998.1"/>
</dbReference>
<dbReference type="AlphaFoldDB" id="I3WC07"/>
<dbReference type="BioCyc" id="TSAC1094508:GLMA-2857-MONOMER"/>
<proteinExistence type="predicted"/>
<name>I3WC07_THESW</name>
<organism evidence="1 2">
    <name type="scientific">Thermoanaerobacterium saccharolyticum (strain DSM 8691 / JW/SL-YS485)</name>
    <dbReference type="NCBI Taxonomy" id="1094508"/>
    <lineage>
        <taxon>Bacteria</taxon>
        <taxon>Bacillati</taxon>
        <taxon>Bacillota</taxon>
        <taxon>Clostridia</taxon>
        <taxon>Thermoanaerobacterales</taxon>
        <taxon>Thermoanaerobacteraceae</taxon>
        <taxon>Thermoanaerobacterium</taxon>
    </lineage>
</organism>
<evidence type="ECO:0000313" key="1">
    <source>
        <dbReference type="EMBL" id="AFK94358.1"/>
    </source>
</evidence>
<sequence length="95" mass="11491">MISVLRYFIDGQAEMNREYFKNQKELKKFIDNHGDDIEIFSISEMPEEAVRCTNCRYFKKTDFDATCEINTDSWWYIRNWKCSNGCPHFDIKEEI</sequence>
<dbReference type="PATRIC" id="fig|1094508.3.peg.2838"/>
<dbReference type="EMBL" id="CP003185">
    <property type="protein sequence ID" value="AFK94358.1"/>
    <property type="molecule type" value="Genomic_DNA"/>
</dbReference>
<keyword evidence="2" id="KW-1185">Reference proteome</keyword>
<gene>
    <name evidence="1" type="ordered locus">Tsac_2811</name>
</gene>
<accession>I3WC07</accession>
<geneLocation type="plasmid" evidence="1 2">
    <name>pMU3262</name>
</geneLocation>
<reference evidence="1 2" key="1">
    <citation type="journal article" date="2014" name="Appl. Environ. Microbiol.">
        <title>Profile of Secreted Hydrolases, Associated Proteins, and SlpA in Thermoanaerobacterium saccharolyticum during the Degradation of Hemicellulose.</title>
        <authorList>
            <person name="Currie D.H."/>
            <person name="Guss A.M."/>
            <person name="Herring C.D."/>
            <person name="Giannone R.J."/>
            <person name="Johnson C.M."/>
            <person name="Lankford P.K."/>
            <person name="Brown S.D."/>
            <person name="Hettich R.L."/>
            <person name="Lynd L.R."/>
        </authorList>
    </citation>
    <scope>NUCLEOTIDE SEQUENCE [LARGE SCALE GENOMIC DNA]</scope>
    <source>
        <strain evidence="2">DSM 8691 / JW/SL-YS485</strain>
    </source>
</reference>
<dbReference type="Proteomes" id="UP000006178">
    <property type="component" value="Plasmid pMU3262"/>
</dbReference>